<proteinExistence type="predicted"/>
<feature type="chain" id="PRO_5037227012" description="PepSY domain-containing protein" evidence="1">
    <location>
        <begin position="27"/>
        <end position="96"/>
    </location>
</feature>
<comment type="caution">
    <text evidence="2">The sequence shown here is derived from an EMBL/GenBank/DDBJ whole genome shotgun (WGS) entry which is preliminary data.</text>
</comment>
<keyword evidence="3" id="KW-1185">Reference proteome</keyword>
<protein>
    <recommendedName>
        <fullName evidence="4">PepSY domain-containing protein</fullName>
    </recommendedName>
</protein>
<dbReference type="RefSeq" id="WP_191123970.1">
    <property type="nucleotide sequence ID" value="NZ_JACXWY010000004.1"/>
</dbReference>
<accession>A0A927HZU5</accession>
<evidence type="ECO:0000313" key="2">
    <source>
        <dbReference type="EMBL" id="MBD3845846.1"/>
    </source>
</evidence>
<reference evidence="2" key="1">
    <citation type="submission" date="2020-09" db="EMBL/GenBank/DDBJ databases">
        <title>Bosea spartocytisi sp. nov. a root nodule endophyte of Spartocytisus supranubius in the high mountain ecosystem fo the Teide National Park (Canary Islands, Spain).</title>
        <authorList>
            <person name="Pulido-Suarez L."/>
            <person name="Peix A."/>
            <person name="Igual J.M."/>
            <person name="Socas-Perez N."/>
            <person name="Velazquez E."/>
            <person name="Flores-Felix J.D."/>
            <person name="Leon-Barrios M."/>
        </authorList>
    </citation>
    <scope>NUCLEOTIDE SEQUENCE</scope>
    <source>
        <strain evidence="2">SSUT16</strain>
    </source>
</reference>
<dbReference type="EMBL" id="JACXWY010000004">
    <property type="protein sequence ID" value="MBD3845846.1"/>
    <property type="molecule type" value="Genomic_DNA"/>
</dbReference>
<evidence type="ECO:0000313" key="3">
    <source>
        <dbReference type="Proteomes" id="UP000619295"/>
    </source>
</evidence>
<organism evidence="2 3">
    <name type="scientific">Bosea spartocytisi</name>
    <dbReference type="NCBI Taxonomy" id="2773451"/>
    <lineage>
        <taxon>Bacteria</taxon>
        <taxon>Pseudomonadati</taxon>
        <taxon>Pseudomonadota</taxon>
        <taxon>Alphaproteobacteria</taxon>
        <taxon>Hyphomicrobiales</taxon>
        <taxon>Boseaceae</taxon>
        <taxon>Bosea</taxon>
    </lineage>
</organism>
<dbReference type="AlphaFoldDB" id="A0A927HZU5"/>
<feature type="signal peptide" evidence="1">
    <location>
        <begin position="1"/>
        <end position="26"/>
    </location>
</feature>
<dbReference type="Proteomes" id="UP000619295">
    <property type="component" value="Unassembled WGS sequence"/>
</dbReference>
<evidence type="ECO:0008006" key="4">
    <source>
        <dbReference type="Google" id="ProtNLM"/>
    </source>
</evidence>
<evidence type="ECO:0000256" key="1">
    <source>
        <dbReference type="SAM" id="SignalP"/>
    </source>
</evidence>
<gene>
    <name evidence="2" type="ORF">IED13_09065</name>
</gene>
<sequence length="96" mass="10446">MNGAARLLAVALFTSVVALPGHGSQAAAQIVAFDNDRTIPESTISESRAREIAWSAGLVHVEEITRTSDRWELAGRTVDDDEMILDIDVRDGRILN</sequence>
<keyword evidence="1" id="KW-0732">Signal</keyword>
<name>A0A927HZU5_9HYPH</name>